<dbReference type="EMBL" id="WBVO01000004">
    <property type="protein sequence ID" value="KAB2810405.1"/>
    <property type="molecule type" value="Genomic_DNA"/>
</dbReference>
<dbReference type="InterPro" id="IPR053924">
    <property type="entry name" value="RecX_HTH_2nd"/>
</dbReference>
<evidence type="ECO:0000256" key="3">
    <source>
        <dbReference type="ARBA" id="ARBA00018111"/>
    </source>
</evidence>
<sequence length="123" mass="14643">MGLIDEAVDLLISEVIQENYLNEERFARAFVRGKHGIKGWGRKRLERELKHHEVSAYILRKAMEEIDEQAYDEKLETLASKKWEETKEPNRFKKGKKVVDFLIRRGYESDAVWEIVHRLLSEK</sequence>
<reference evidence="7 8" key="1">
    <citation type="submission" date="2019-09" db="EMBL/GenBank/DDBJ databases">
        <title>Genomes of family Cryomorphaceae.</title>
        <authorList>
            <person name="Bowman J.P."/>
        </authorList>
    </citation>
    <scope>NUCLEOTIDE SEQUENCE [LARGE SCALE GENOMIC DNA]</scope>
    <source>
        <strain evidence="7 8">LMG 25704</strain>
    </source>
</reference>
<feature type="domain" description="RecX second three-helical" evidence="5">
    <location>
        <begin position="22"/>
        <end position="63"/>
    </location>
</feature>
<evidence type="ECO:0000259" key="6">
    <source>
        <dbReference type="Pfam" id="PF21981"/>
    </source>
</evidence>
<keyword evidence="4" id="KW-0963">Cytoplasm</keyword>
<evidence type="ECO:0000313" key="8">
    <source>
        <dbReference type="Proteomes" id="UP000468650"/>
    </source>
</evidence>
<proteinExistence type="inferred from homology"/>
<dbReference type="InterPro" id="IPR036388">
    <property type="entry name" value="WH-like_DNA-bd_sf"/>
</dbReference>
<keyword evidence="8" id="KW-1185">Reference proteome</keyword>
<evidence type="ECO:0000256" key="2">
    <source>
        <dbReference type="ARBA" id="ARBA00009695"/>
    </source>
</evidence>
<comment type="subcellular location">
    <subcellularLocation>
        <location evidence="1">Cytoplasm</location>
    </subcellularLocation>
</comment>
<organism evidence="7 8">
    <name type="scientific">Phaeocystidibacter luteus</name>
    <dbReference type="NCBI Taxonomy" id="911197"/>
    <lineage>
        <taxon>Bacteria</taxon>
        <taxon>Pseudomonadati</taxon>
        <taxon>Bacteroidota</taxon>
        <taxon>Flavobacteriia</taxon>
        <taxon>Flavobacteriales</taxon>
        <taxon>Phaeocystidibacteraceae</taxon>
        <taxon>Phaeocystidibacter</taxon>
    </lineage>
</organism>
<comment type="caution">
    <text evidence="7">The sequence shown here is derived from an EMBL/GenBank/DDBJ whole genome shotgun (WGS) entry which is preliminary data.</text>
</comment>
<dbReference type="Pfam" id="PF21981">
    <property type="entry name" value="RecX_HTH3"/>
    <property type="match status" value="1"/>
</dbReference>
<dbReference type="PANTHER" id="PTHR33602:SF1">
    <property type="entry name" value="REGULATORY PROTEIN RECX FAMILY PROTEIN"/>
    <property type="match status" value="1"/>
</dbReference>
<evidence type="ECO:0000313" key="7">
    <source>
        <dbReference type="EMBL" id="KAB2810405.1"/>
    </source>
</evidence>
<dbReference type="Pfam" id="PF02631">
    <property type="entry name" value="RecX_HTH2"/>
    <property type="match status" value="1"/>
</dbReference>
<feature type="domain" description="RecX third three-helical" evidence="6">
    <location>
        <begin position="72"/>
        <end position="115"/>
    </location>
</feature>
<dbReference type="OrthoDB" id="1523826at2"/>
<gene>
    <name evidence="7" type="ORF">F8C67_07160</name>
</gene>
<dbReference type="AlphaFoldDB" id="A0A6N6RH36"/>
<evidence type="ECO:0000259" key="5">
    <source>
        <dbReference type="Pfam" id="PF02631"/>
    </source>
</evidence>
<dbReference type="InterPro" id="IPR003783">
    <property type="entry name" value="Regulatory_RecX"/>
</dbReference>
<dbReference type="PANTHER" id="PTHR33602">
    <property type="entry name" value="REGULATORY PROTEIN RECX FAMILY PROTEIN"/>
    <property type="match status" value="1"/>
</dbReference>
<protein>
    <recommendedName>
        <fullName evidence="3">Regulatory protein RecX</fullName>
    </recommendedName>
</protein>
<dbReference type="Gene3D" id="1.10.10.10">
    <property type="entry name" value="Winged helix-like DNA-binding domain superfamily/Winged helix DNA-binding domain"/>
    <property type="match status" value="2"/>
</dbReference>
<dbReference type="GO" id="GO:0005737">
    <property type="term" value="C:cytoplasm"/>
    <property type="evidence" value="ECO:0007669"/>
    <property type="project" value="UniProtKB-SubCell"/>
</dbReference>
<evidence type="ECO:0000256" key="4">
    <source>
        <dbReference type="ARBA" id="ARBA00022490"/>
    </source>
</evidence>
<comment type="similarity">
    <text evidence="2">Belongs to the RecX family.</text>
</comment>
<accession>A0A6N6RH36</accession>
<dbReference type="GO" id="GO:0006282">
    <property type="term" value="P:regulation of DNA repair"/>
    <property type="evidence" value="ECO:0007669"/>
    <property type="project" value="InterPro"/>
</dbReference>
<name>A0A6N6RH36_9FLAO</name>
<evidence type="ECO:0000256" key="1">
    <source>
        <dbReference type="ARBA" id="ARBA00004496"/>
    </source>
</evidence>
<dbReference type="Proteomes" id="UP000468650">
    <property type="component" value="Unassembled WGS sequence"/>
</dbReference>
<dbReference type="InterPro" id="IPR053925">
    <property type="entry name" value="RecX_HTH_3rd"/>
</dbReference>